<evidence type="ECO:0000313" key="3">
    <source>
        <dbReference type="EMBL" id="MBB5206234.1"/>
    </source>
</evidence>
<dbReference type="RefSeq" id="WP_138855407.1">
    <property type="nucleotide sequence ID" value="NZ_CP040709.1"/>
</dbReference>
<gene>
    <name evidence="3" type="ORF">HNQ51_003579</name>
</gene>
<dbReference type="InterPro" id="IPR021255">
    <property type="entry name" value="DUF2807"/>
</dbReference>
<sequence length="256" mass="26689">MTLARRALIRRSLLTATATAALGFSAMALAWSSHERGEAVKGDGQIKREARSVESFDAISLAGSFEIKVKQSTTQRLELEADGNLLPYVETKVVEGSKGRTLQVQVKRGYALASKQPLRIEVDMATLRALSLAGSGKAEVLAMKSDKLVFSIAGTGSVKGQQLEIGSLKMDVAGNGQIEAAGRTNELAVSIAGRGDVRAAELAGDDVKVSIAGSGDAEVQANKKLKISIAGSGDVRYRGTAEVSQSVAGSGSISRL</sequence>
<dbReference type="EMBL" id="JACHHO010000008">
    <property type="protein sequence ID" value="MBB5206234.1"/>
    <property type="molecule type" value="Genomic_DNA"/>
</dbReference>
<organism evidence="3 4">
    <name type="scientific">Inhella inkyongensis</name>
    <dbReference type="NCBI Taxonomy" id="392593"/>
    <lineage>
        <taxon>Bacteria</taxon>
        <taxon>Pseudomonadati</taxon>
        <taxon>Pseudomonadota</taxon>
        <taxon>Betaproteobacteria</taxon>
        <taxon>Burkholderiales</taxon>
        <taxon>Sphaerotilaceae</taxon>
        <taxon>Inhella</taxon>
    </lineage>
</organism>
<feature type="chain" id="PRO_5032633010" description="Putative auto-transporter adhesin head GIN domain-containing protein" evidence="1">
    <location>
        <begin position="31"/>
        <end position="256"/>
    </location>
</feature>
<evidence type="ECO:0000313" key="4">
    <source>
        <dbReference type="Proteomes" id="UP000554837"/>
    </source>
</evidence>
<comment type="caution">
    <text evidence="3">The sequence shown here is derived from an EMBL/GenBank/DDBJ whole genome shotgun (WGS) entry which is preliminary data.</text>
</comment>
<dbReference type="PROSITE" id="PS51318">
    <property type="entry name" value="TAT"/>
    <property type="match status" value="1"/>
</dbReference>
<dbReference type="AlphaFoldDB" id="A0A840SBU1"/>
<feature type="domain" description="Putative auto-transporter adhesin head GIN" evidence="2">
    <location>
        <begin position="56"/>
        <end position="240"/>
    </location>
</feature>
<evidence type="ECO:0000259" key="2">
    <source>
        <dbReference type="Pfam" id="PF10988"/>
    </source>
</evidence>
<proteinExistence type="predicted"/>
<dbReference type="Gene3D" id="2.160.20.120">
    <property type="match status" value="1"/>
</dbReference>
<reference evidence="3 4" key="1">
    <citation type="submission" date="2020-08" db="EMBL/GenBank/DDBJ databases">
        <title>Genomic Encyclopedia of Type Strains, Phase IV (KMG-IV): sequencing the most valuable type-strain genomes for metagenomic binning, comparative biology and taxonomic classification.</title>
        <authorList>
            <person name="Goeker M."/>
        </authorList>
    </citation>
    <scope>NUCLEOTIDE SEQUENCE [LARGE SCALE GENOMIC DNA]</scope>
    <source>
        <strain evidence="3 4">DSM 23958</strain>
    </source>
</reference>
<keyword evidence="1" id="KW-0732">Signal</keyword>
<dbReference type="Proteomes" id="UP000554837">
    <property type="component" value="Unassembled WGS sequence"/>
</dbReference>
<feature type="signal peptide" evidence="1">
    <location>
        <begin position="1"/>
        <end position="30"/>
    </location>
</feature>
<dbReference type="Pfam" id="PF10988">
    <property type="entry name" value="DUF2807"/>
    <property type="match status" value="1"/>
</dbReference>
<evidence type="ECO:0000256" key="1">
    <source>
        <dbReference type="SAM" id="SignalP"/>
    </source>
</evidence>
<name>A0A840SBU1_9BURK</name>
<dbReference type="PANTHER" id="PTHR39200">
    <property type="entry name" value="HYPOTHETICAL EXPORTED PROTEIN"/>
    <property type="match status" value="1"/>
</dbReference>
<keyword evidence="4" id="KW-1185">Reference proteome</keyword>
<protein>
    <recommendedName>
        <fullName evidence="2">Putative auto-transporter adhesin head GIN domain-containing protein</fullName>
    </recommendedName>
</protein>
<dbReference type="OrthoDB" id="8885859at2"/>
<dbReference type="PANTHER" id="PTHR39200:SF1">
    <property type="entry name" value="AUTO-TRANSPORTER ADHESIN HEAD GIN DOMAIN-CONTAINING PROTEIN-RELATED"/>
    <property type="match status" value="1"/>
</dbReference>
<accession>A0A840SBU1</accession>
<dbReference type="InterPro" id="IPR006311">
    <property type="entry name" value="TAT_signal"/>
</dbReference>